<dbReference type="EMBL" id="JABKKJ010000011">
    <property type="protein sequence ID" value="NPE25431.1"/>
    <property type="molecule type" value="Genomic_DNA"/>
</dbReference>
<dbReference type="PANTHER" id="PTHR43686">
    <property type="entry name" value="SULFURTRANSFERASE-RELATED"/>
    <property type="match status" value="1"/>
</dbReference>
<feature type="domain" description="tRNA(Ile)-lysidine/2-thiocytidine synthase N-terminal" evidence="2">
    <location>
        <begin position="34"/>
        <end position="194"/>
    </location>
</feature>
<dbReference type="SUPFAM" id="SSF52402">
    <property type="entry name" value="Adenine nucleotide alpha hydrolases-like"/>
    <property type="match status" value="1"/>
</dbReference>
<evidence type="ECO:0000256" key="1">
    <source>
        <dbReference type="ARBA" id="ARBA00022679"/>
    </source>
</evidence>
<proteinExistence type="predicted"/>
<dbReference type="Pfam" id="PF01171">
    <property type="entry name" value="ATP_bind_3"/>
    <property type="match status" value="1"/>
</dbReference>
<dbReference type="PANTHER" id="PTHR43686:SF1">
    <property type="entry name" value="AMINOTRAN_5 DOMAIN-CONTAINING PROTEIN"/>
    <property type="match status" value="1"/>
</dbReference>
<keyword evidence="4" id="KW-1185">Reference proteome</keyword>
<gene>
    <name evidence="3" type="ORF">HPS54_07895</name>
</gene>
<reference evidence="3 4" key="1">
    <citation type="submission" date="2020-05" db="EMBL/GenBank/DDBJ databases">
        <title>Distinct polysaccharide utilization as determinants for interspecies competition between intestinal Prevotella spp.</title>
        <authorList>
            <person name="Galvez E.J.C."/>
            <person name="Iljazovic A."/>
            <person name="Strowig T."/>
        </authorList>
    </citation>
    <scope>NUCLEOTIDE SEQUENCE [LARGE SCALE GENOMIC DNA]</scope>
    <source>
        <strain evidence="3 4">PCHR</strain>
    </source>
</reference>
<dbReference type="Gene3D" id="3.40.50.620">
    <property type="entry name" value="HUPs"/>
    <property type="match status" value="1"/>
</dbReference>
<dbReference type="InterPro" id="IPR035107">
    <property type="entry name" value="tRNA_thiolation_TtcA_Ctu1"/>
</dbReference>
<comment type="caution">
    <text evidence="3">The sequence shown here is derived from an EMBL/GenBank/DDBJ whole genome shotgun (WGS) entry which is preliminary data.</text>
</comment>
<evidence type="ECO:0000259" key="2">
    <source>
        <dbReference type="Pfam" id="PF01171"/>
    </source>
</evidence>
<keyword evidence="1" id="KW-0808">Transferase</keyword>
<organism evidence="3 4">
    <name type="scientific">Xylanibacter caecicola</name>
    <dbReference type="NCBI Taxonomy" id="2736294"/>
    <lineage>
        <taxon>Bacteria</taxon>
        <taxon>Pseudomonadati</taxon>
        <taxon>Bacteroidota</taxon>
        <taxon>Bacteroidia</taxon>
        <taxon>Bacteroidales</taxon>
        <taxon>Prevotellaceae</taxon>
        <taxon>Xylanibacter</taxon>
    </lineage>
</organism>
<name>A0ABX2B2D0_9BACT</name>
<dbReference type="InterPro" id="IPR014729">
    <property type="entry name" value="Rossmann-like_a/b/a_fold"/>
</dbReference>
<dbReference type="RefSeq" id="WP_172344897.1">
    <property type="nucleotide sequence ID" value="NZ_CATEIB010000021.1"/>
</dbReference>
<evidence type="ECO:0000313" key="4">
    <source>
        <dbReference type="Proteomes" id="UP000820977"/>
    </source>
</evidence>
<accession>A0ABX2B2D0</accession>
<dbReference type="PIRSF" id="PIRSF004976">
    <property type="entry name" value="ATPase_YdaO"/>
    <property type="match status" value="1"/>
</dbReference>
<dbReference type="InterPro" id="IPR011063">
    <property type="entry name" value="TilS/TtcA_N"/>
</dbReference>
<protein>
    <submittedName>
        <fullName evidence="3">tRNA 2-thiocytidine biosynthesis protein TtcA</fullName>
    </submittedName>
</protein>
<evidence type="ECO:0000313" key="3">
    <source>
        <dbReference type="EMBL" id="NPE25431.1"/>
    </source>
</evidence>
<dbReference type="CDD" id="cd24138">
    <property type="entry name" value="TtcA-like"/>
    <property type="match status" value="1"/>
</dbReference>
<dbReference type="Proteomes" id="UP000820977">
    <property type="component" value="Unassembled WGS sequence"/>
</dbReference>
<sequence>MAIPTDEQKIERRIVSRFHKGISKYNLIEEGDRILAGISGGKDSLCLLEMLGRRMKIDKPHFTVEAVHIRMENIKYETDTGYLEEFAAQYGIKMHCLTTGFNAHTDTRKSPCFLCSWNRRKQMFMKAQELGCNKIALGHHMDDIIHTAMMNEFFQGHFSTMPAMLKMRKMPLTIIRPLCMVEESDIYRYARYRGYEKQVKLCPYETNSHRSDIRDIFGRIEEMNPEARYSVWNALESEGKLIEV</sequence>